<dbReference type="PROSITE" id="PS50290">
    <property type="entry name" value="PI3_4_KINASE_3"/>
    <property type="match status" value="1"/>
</dbReference>
<feature type="compositionally biased region" description="Polar residues" evidence="4">
    <location>
        <begin position="3221"/>
        <end position="3259"/>
    </location>
</feature>
<dbReference type="SUPFAM" id="SSF48371">
    <property type="entry name" value="ARM repeat"/>
    <property type="match status" value="3"/>
</dbReference>
<evidence type="ECO:0000256" key="4">
    <source>
        <dbReference type="SAM" id="MobiDB-lite"/>
    </source>
</evidence>
<dbReference type="InterPro" id="IPR011009">
    <property type="entry name" value="Kinase-like_dom_sf"/>
</dbReference>
<gene>
    <name evidence="8" type="primary">TRA1</name>
    <name evidence="8" type="ORF">H2201_005191</name>
</gene>
<feature type="region of interest" description="Disordered" evidence="4">
    <location>
        <begin position="162"/>
        <end position="196"/>
    </location>
</feature>
<dbReference type="Pfam" id="PF00454">
    <property type="entry name" value="PI3_PI4_kinase"/>
    <property type="match status" value="1"/>
</dbReference>
<dbReference type="SUPFAM" id="SSF48452">
    <property type="entry name" value="TPR-like"/>
    <property type="match status" value="1"/>
</dbReference>
<dbReference type="PANTHER" id="PTHR11139:SF1">
    <property type="entry name" value="TRANSFORMATION_TRANSCRIPTION DOMAIN-ASSOCIATED PROTEIN"/>
    <property type="match status" value="1"/>
</dbReference>
<dbReference type="InterPro" id="IPR046807">
    <property type="entry name" value="Tra1_central"/>
</dbReference>
<comment type="caution">
    <text evidence="8">The sequence shown here is derived from an EMBL/GenBank/DDBJ whole genome shotgun (WGS) entry which is preliminary data.</text>
</comment>
<feature type="region of interest" description="Disordered" evidence="4">
    <location>
        <begin position="2016"/>
        <end position="2038"/>
    </location>
</feature>
<dbReference type="InterPro" id="IPR011989">
    <property type="entry name" value="ARM-like"/>
</dbReference>
<dbReference type="InterPro" id="IPR003151">
    <property type="entry name" value="PIK-rel_kinase_FAT"/>
</dbReference>
<feature type="domain" description="FATC" evidence="7">
    <location>
        <begin position="3791"/>
        <end position="3823"/>
    </location>
</feature>
<dbReference type="InterPro" id="IPR011990">
    <property type="entry name" value="TPR-like_helical_dom_sf"/>
</dbReference>
<dbReference type="InterPro" id="IPR016024">
    <property type="entry name" value="ARM-type_fold"/>
</dbReference>
<dbReference type="InterPro" id="IPR050517">
    <property type="entry name" value="DDR_Repair_Kinase"/>
</dbReference>
<feature type="compositionally biased region" description="Basic and acidic residues" evidence="4">
    <location>
        <begin position="3190"/>
        <end position="3204"/>
    </location>
</feature>
<feature type="domain" description="FAT" evidence="6">
    <location>
        <begin position="2631"/>
        <end position="3186"/>
    </location>
</feature>
<evidence type="ECO:0000259" key="5">
    <source>
        <dbReference type="PROSITE" id="PS50290"/>
    </source>
</evidence>
<proteinExistence type="inferred from homology"/>
<dbReference type="InterPro" id="IPR003152">
    <property type="entry name" value="FATC_dom"/>
</dbReference>
<dbReference type="Proteomes" id="UP001172684">
    <property type="component" value="Unassembled WGS sequence"/>
</dbReference>
<dbReference type="EMBL" id="JAPDRL010000037">
    <property type="protein sequence ID" value="KAJ9664443.1"/>
    <property type="molecule type" value="Genomic_DNA"/>
</dbReference>
<name>A0ABQ9NQK2_9PEZI</name>
<comment type="subunit">
    <text evidence="2">Associates with DNA double-strand breaks.</text>
</comment>
<dbReference type="InterPro" id="IPR014009">
    <property type="entry name" value="PIK_FAT"/>
</dbReference>
<dbReference type="Pfam" id="PF02259">
    <property type="entry name" value="FAT"/>
    <property type="match status" value="1"/>
</dbReference>
<comment type="function">
    <text evidence="3">Serine/threonine protein kinase which activates checkpoint signaling upon genotoxic stresses such as ionizing radiation (IR), ultraviolet light (UV), or DNA replication stalling, thereby acting as a DNA damage sensor. Recognizes the substrate consensus sequence [ST]-Q. Phosphorylates histone H2A to form H2AS128ph (gamma-H2A) at sites of DNA damage, involved in the regulation of DNA damage response mechanism. Required for the control of telomere length and genome stability.</text>
</comment>
<evidence type="ECO:0000256" key="1">
    <source>
        <dbReference type="ARBA" id="ARBA00007234"/>
    </source>
</evidence>
<dbReference type="CDD" id="cd05163">
    <property type="entry name" value="PIKK_TRRAP"/>
    <property type="match status" value="1"/>
</dbReference>
<dbReference type="InterPro" id="IPR000403">
    <property type="entry name" value="PI3/4_kinase_cat_dom"/>
</dbReference>
<dbReference type="PANTHER" id="PTHR11139">
    <property type="entry name" value="ATAXIA TELANGIECTASIA MUTATED ATM -RELATED"/>
    <property type="match status" value="1"/>
</dbReference>
<comment type="similarity">
    <text evidence="1">Belongs to the PI3/PI4-kinase family. TRA1 subfamily.</text>
</comment>
<dbReference type="Pfam" id="PF20206">
    <property type="entry name" value="Tra1_ring"/>
    <property type="match status" value="1"/>
</dbReference>
<dbReference type="InterPro" id="IPR036940">
    <property type="entry name" value="PI3/4_kinase_cat_sf"/>
</dbReference>
<evidence type="ECO:0000256" key="3">
    <source>
        <dbReference type="ARBA" id="ARBA00025079"/>
    </source>
</evidence>
<dbReference type="SUPFAM" id="SSF56112">
    <property type="entry name" value="Protein kinase-like (PK-like)"/>
    <property type="match status" value="1"/>
</dbReference>
<protein>
    <submittedName>
        <fullName evidence="8">Transcription-associated protein 1</fullName>
    </submittedName>
</protein>
<dbReference type="Gene3D" id="1.25.10.10">
    <property type="entry name" value="Leucine-rich Repeat Variant"/>
    <property type="match status" value="1"/>
</dbReference>
<feature type="compositionally biased region" description="Polar residues" evidence="4">
    <location>
        <begin position="162"/>
        <end position="186"/>
    </location>
</feature>
<evidence type="ECO:0000256" key="2">
    <source>
        <dbReference type="ARBA" id="ARBA00011370"/>
    </source>
</evidence>
<keyword evidence="9" id="KW-1185">Reference proteome</keyword>
<dbReference type="SMART" id="SM00146">
    <property type="entry name" value="PI3Kc"/>
    <property type="match status" value="1"/>
</dbReference>
<dbReference type="Pfam" id="PF20175">
    <property type="entry name" value="Tra1_central"/>
    <property type="match status" value="1"/>
</dbReference>
<accession>A0ABQ9NQK2</accession>
<dbReference type="InterPro" id="IPR046805">
    <property type="entry name" value="Tra1_ring"/>
</dbReference>
<evidence type="ECO:0000259" key="6">
    <source>
        <dbReference type="PROSITE" id="PS51189"/>
    </source>
</evidence>
<feature type="domain" description="PI3K/PI4K catalytic" evidence="5">
    <location>
        <begin position="3454"/>
        <end position="3793"/>
    </location>
</feature>
<feature type="region of interest" description="Disordered" evidence="4">
    <location>
        <begin position="3190"/>
        <end position="3281"/>
    </location>
</feature>
<dbReference type="Gene3D" id="1.10.1070.11">
    <property type="entry name" value="Phosphatidylinositol 3-/4-kinase, catalytic domain"/>
    <property type="match status" value="1"/>
</dbReference>
<evidence type="ECO:0000313" key="8">
    <source>
        <dbReference type="EMBL" id="KAJ9664443.1"/>
    </source>
</evidence>
<dbReference type="PROSITE" id="PS51189">
    <property type="entry name" value="FAT"/>
    <property type="match status" value="1"/>
</dbReference>
<evidence type="ECO:0000259" key="7">
    <source>
        <dbReference type="PROSITE" id="PS51190"/>
    </source>
</evidence>
<evidence type="ECO:0000313" key="9">
    <source>
        <dbReference type="Proteomes" id="UP001172684"/>
    </source>
</evidence>
<organism evidence="8 9">
    <name type="scientific">Coniosporium apollinis</name>
    <dbReference type="NCBI Taxonomy" id="61459"/>
    <lineage>
        <taxon>Eukaryota</taxon>
        <taxon>Fungi</taxon>
        <taxon>Dikarya</taxon>
        <taxon>Ascomycota</taxon>
        <taxon>Pezizomycotina</taxon>
        <taxon>Dothideomycetes</taxon>
        <taxon>Dothideomycetes incertae sedis</taxon>
        <taxon>Coniosporium</taxon>
    </lineage>
</organism>
<sequence length="3823" mass="435517">MAADRNMDVYVAKLDDPSVDFKTKCSFAIELRDNIELWCQPATYGVFLEKFVPIFLKLLDGPPVFLSTSPEQRLRNCVLEILHRLPMTPPEPSEPYAAQIVDKLMELVKIENEDNAVLCMKTIMDFQRHHTKALADRVQPFLSLIQEMFEMMEQAVKDTFDNPTQQHASQAVPSTPSGAQYSQSPRPGSPVASVSDAGSEGQARMLLKGMQSFKVLAECPIIVVSIFQAYRRAVPENVKKFVPLIKQVLMLQAKPQQKAHEEAAAQGKVFTGVAKEIKNRAAFGEFITAQVKTMSFLAYLLRVYSQQLNDFLPSMPGIVVRLLKDCPREKSGARKELLVAIRHIINFNFRKIFLPKIDELLDERTLIGDGLTVYESMRPLAYSMLADLIHHLRDQLSKEQIRKTIEVYTRNLHDNYPGTSFQTMSAKLLMNMAECIAALEPKQDARYFLVMILNAIGEKFASMNRQFHNAVKLSATYSQPSIEATPENFLADKDNPPDWDEIDIFSATPIKTQNPRERNSDPIADNKFLFRNLLHGLKNLFYRLRDCNPPHIKEEIDAAVAPPNWHEVSFGYNAEEVEVLITLFREGAQVFRYYGLDKPLAETQQLSQSELLANQHMMSSGKEEKDLLETFATVFHHIDPATFHEVFQSQIPNLYEMMFDHPALLHVPQFLLASEATSPSFAGMLLQFLMGKMDEIGSADEKKSSILLRLFKLSFMAVTLFSTQNEQVLLPHVTKIVTQSIQLATTAEEPSNYFLLLRSLFRSIGGGRFEHLYKEILPLLEMLLEVLNNLLLSARKPSDRDLFVELILTVPARLSNLLPHLSYLMRPLVVALRAGSDLVGQGLRTLELCVDNLTADYLDPIMAPVINELMAALWEHLKPSPYSHFHSHTTMRILGKLGGRNRKFLDGPPELDFKPYTDDDPSIDLRLLGSSKDRAFPANIGIDVAIAKLSEVSKPPGKKNDIFHKRQALNLITAHTKLLVGFDSLPDDFAQLVRLQANDLIEKKVDAAVDIFVVQDRASSIPKKDSQEETLKKLLKALMLGMSIPELRAEASSFMSDICRHFVLLEIGRALTELRHTMKPPPFNVKSGEGPLFVDYRVITHAIADSLSSDEVAVREAAEEIITSIHKAAALVLGSSDNVENLPIFEHLYKAFTHNCYVEEWFMKSGGTLGIEIMMSKLGFSDSWLIDKQLVLARSLMYVIKDTPQNLTARTRQHAQDILETLLRRCNQSASRDDLHNDKSKMFQLCAFLAAELSHMNRHVRIAAQKAFDIISQETGIEVHELISPVKERLLGPIFNKPLRALPFATQIGYIDAITYCLRIRHNIIEFNEQLTRLVMEALALADAEDEGLIPKPLEQRNAEAIVNLRIACIRLLSTAQSFPEFVNAPGGINTWHRIIQVFFKALYSKSIEVIEAAHDGLRGILSAQSKLPKDILQQGLRPILVDLQDPRKLRVEGLDGLARLLKLLTNYFKVEIGARLLEHMKQLADPATLQKVSFTLVEQNKQMRVITAIFNIFHLLPAAAVSFMKSLVTRVMELETALRRTHYSPFREPLIKFLNQYPEKAWEHFAPQLKDLNTGRFFAQLLSDPASTRLREAFTKDAQGFLDAFATDNEEERWPAVINAIHAAHSVSKHDAHKAWLVSNENVRVALFTASKALETKLRQNTLESSLRLAAEQAGDQAVEVFTCYFEQAPQDLDFFFEVVEAVTAEELKTCPALFDFIYKHMISNESVDYQRTLVIRCLDLYTARSPSQKTKTFVFHYIVNPILAMDVMRNWDQVIENAKGTKLVDRSLIQVITDKLWLPQSISDISEGADQLGVDHSRMELLQLTTLLMKYHHNLIQDKRKDIIKTGWNFIKLEDVINKHAAYVSLAYFMAHYETPPKIARPVYQQLLKAHQGECKALVMQALELLAPVLQKRIGGADAKLPIWAQIPRKILTEESSNLQQLTSIFNFLVRHPDLFYEAREQFAQIIIPSLGKIAAPPSQSIDGKKTAINLISLIWQWEHRTYLEATSAERMSVSPQAAKRRADGTVGAPAPTAPPRAFVAPGPMRLALISYLVKFIITLPERYPTASLKLKETTLGQPVQPGQSTEACRKTLQLLHDLLSGPYWSDLDVDPLLQRTEQVLTAEPKADEKQEVATTRLINTLQVVKVILNVRPNDWILARVSKLQHLLEKPLRNENPEVQDCLHSVETDETGNVMLQPLVKRIVDSLPESPPEEEASTEESTPSDFVTFANTVVAEGLSNGNYVSAINLLGSLCERRPAKLDQHIQPVMRILQSKLTKDHLLFYSGVPAQPGMPPTQRPEGSPDPYEHEIQTGLILKLCDMLAARISQLNDQRRPFLSVLAQLVERSHHNGICTKVLDLIEYWVFKSTEPVPTLKEKTAVLGKMLVFESRADTTHLNRFLDLIIRIYEDQRITRTELTVRMEHAFLIGTRAQDVDMRNRFMSIFDKSLSKSAASRLNYVMTSQNWDQLHENFWLSQVIQLMFGTLDMNTTAQLHHEDFKVLPASLLFSPYAKDPRIGDLMIDDKYESLVSAHKAFCKQLSEVRTRDILEPLTYLQHTSADLAHDIWIAFFPLCWSALSRDDQVDLEKGMVSMLTRDYHIRQIDRRPNCVQTIIEAAVRTKPRFKFPPHVLKYLARTFNAWYTAAHYLEQSAISPIMDTPQVRESNLDALLEIYSSLQEDDLFYGTWRRRCQYIETNAALSYEQNGMWDQAQKAYEQAQIKARTGALPFSQGEYMLWEDHWVVCAQKLQQWEILSDFAKHENFNDLYLESTWRNFDAWSNAEQREQLDQIIKSVADAPTPRRAFFQSFMSLLKVHSGTETPLDFNRIVDEAVQLSIRKWHQLPKRVTNAHIPLLQNFQQLIELHDASAICTSLAQTNQTNLDTRSQELKLLLSTWRDRLPNFWDDINAWQELVTWRQHIFHLINAKYLHLIQPQQGNAAGNSYAYRGYHETAWIINRFAHVARKHKLPDVCISQLSRIYTLPNIEIQEAFLKLREQAKCHYQNPNELNNGLDVINNTNLNYFGQQQKAEFYTLKGMFLAKLGQKEEANDAFGSALYIDIKVAKAWAEWGRYNDALFKEDPTNLEKAASAISCYLEAASQYKNAKSRKLLGRILWLLSLDNADRLLAKTFDQFKGDTPIWYWITYIPQLLLSLSRPEAPIARHILLKLAKAYPQALYFQLRTSREDQMAIKRQADQKDARDKAARAKQGQPDGSPVAKQGSPDSRPQTANGTPQRPTTAHSEGQQNGTQDSAGNPSTTPKMEPNGQPAANGDNGEPPVPKKPWEYFEELNAALKTAFPLLALSMETMVDQIQKQSARSPDEDTYRLIVLLFGDAVNATSRSPAAYGTDARLPPPTQAHLVRFSDSQVPVPFREAFKADFIAAKPMMVEYITKLRRWRARLEERLDHRKRQQHLETTNSHLTDFRFSKFDDVEVPGQYLLHRDKNQDFVRIERFVPDVEFDRGPGTTTRRLRIRGHDGSTHIFAIQHPVPKNPRREERIQQLFRIFNSVLAKRKESRRRNLQFHLPLMVPLSPLFRMVQDDPSYTTLQGIFEDHCRRTGIDKDDPVLFTIEKLRALQPVYISYKLPPPTFANPDDQRNYEQACAIRLETFHAIQEKWVPQTVVLDFFRATYPTFDDFWLFRRAFSYELAALSFMTFIMFVGARTPSKMFISRKTGRVWGSEVYPTMASTKPLFHNQEQVPFRLTPNLQTLMGPLATEGIFAPAMQAIARCLTEPEGELEMQLSIFVRDEMSFWYTSQHKSNALDGALRESVQMNSEKIVKMAKSLADTPTQGNLPANQTVVDRVADATNPGKLSQTDPLWMAYL</sequence>
<reference evidence="8" key="1">
    <citation type="submission" date="2022-10" db="EMBL/GenBank/DDBJ databases">
        <title>Culturing micro-colonial fungi from biological soil crusts in the Mojave desert and describing Neophaeococcomyces mojavensis, and introducing the new genera and species Taxawa tesnikishii.</title>
        <authorList>
            <person name="Kurbessoian T."/>
            <person name="Stajich J.E."/>
        </authorList>
    </citation>
    <scope>NUCLEOTIDE SEQUENCE</scope>
    <source>
        <strain evidence="8">TK_1</strain>
    </source>
</reference>
<dbReference type="PROSITE" id="PS51190">
    <property type="entry name" value="FATC"/>
    <property type="match status" value="1"/>
</dbReference>